<keyword evidence="2" id="KW-0472">Membrane</keyword>
<organism evidence="5 6">
    <name type="scientific">Paenibacillus azoreducens</name>
    <dbReference type="NCBI Taxonomy" id="116718"/>
    <lineage>
        <taxon>Bacteria</taxon>
        <taxon>Bacillati</taxon>
        <taxon>Bacillota</taxon>
        <taxon>Bacilli</taxon>
        <taxon>Bacillales</taxon>
        <taxon>Paenibacillaceae</taxon>
        <taxon>Paenibacillus</taxon>
    </lineage>
</organism>
<reference evidence="5 6" key="1">
    <citation type="submission" date="2021-03" db="EMBL/GenBank/DDBJ databases">
        <title>Antimicrobial resistance genes in bacteria isolated from Japanese honey, and their potential for conferring macrolide and lincosamide resistance in the American foulbrood pathogen Paenibacillus larvae.</title>
        <authorList>
            <person name="Okamoto M."/>
            <person name="Kumagai M."/>
            <person name="Kanamori H."/>
            <person name="Takamatsu D."/>
        </authorList>
    </citation>
    <scope>NUCLEOTIDE SEQUENCE [LARGE SCALE GENOMIC DNA]</scope>
    <source>
        <strain evidence="5 6">J34TS1</strain>
    </source>
</reference>
<evidence type="ECO:0000313" key="6">
    <source>
        <dbReference type="Proteomes" id="UP000682811"/>
    </source>
</evidence>
<dbReference type="Pfam" id="PF07987">
    <property type="entry name" value="DUF1775"/>
    <property type="match status" value="1"/>
</dbReference>
<feature type="chain" id="PRO_5036673469" description="YncI copper-binding domain-containing protein" evidence="3">
    <location>
        <begin position="28"/>
        <end position="232"/>
    </location>
</feature>
<feature type="compositionally biased region" description="Basic and acidic residues" evidence="1">
    <location>
        <begin position="165"/>
        <end position="180"/>
    </location>
</feature>
<feature type="domain" description="YncI copper-binding" evidence="4">
    <location>
        <begin position="28"/>
        <end position="143"/>
    </location>
</feature>
<evidence type="ECO:0000256" key="3">
    <source>
        <dbReference type="SAM" id="SignalP"/>
    </source>
</evidence>
<feature type="transmembrane region" description="Helical" evidence="2">
    <location>
        <begin position="207"/>
        <end position="228"/>
    </location>
</feature>
<evidence type="ECO:0000256" key="1">
    <source>
        <dbReference type="SAM" id="MobiDB-lite"/>
    </source>
</evidence>
<feature type="signal peptide" evidence="3">
    <location>
        <begin position="1"/>
        <end position="27"/>
    </location>
</feature>
<dbReference type="EMBL" id="BORT01000008">
    <property type="protein sequence ID" value="GIO47470.1"/>
    <property type="molecule type" value="Genomic_DNA"/>
</dbReference>
<sequence length="232" mass="24641">MKNIFKRLPVITAAAAGLLLFSGIASAHVTVKPAASQPGAWETYTIKIPSEKEIATTKVTLKVPEGVELMQYQPVPDWKVTTEKDGSGKISSITWNATGEGILAGQFQQFNFVAHNPDKEADVAWDAFQYYKDGSIVEWTGDEGSESPHSMTKITTIAGQPVETSGHDHNAGAADHKDHTQQQTGTSSSETAQAGSESSSSNGVQTATLVVSCAALVLSIISLIAALIKKKR</sequence>
<feature type="region of interest" description="Disordered" evidence="1">
    <location>
        <begin position="161"/>
        <end position="201"/>
    </location>
</feature>
<evidence type="ECO:0000259" key="4">
    <source>
        <dbReference type="Pfam" id="PF07987"/>
    </source>
</evidence>
<dbReference type="InterPro" id="IPR038507">
    <property type="entry name" value="YcnI-like_sf"/>
</dbReference>
<dbReference type="AlphaFoldDB" id="A0A920CQP0"/>
<keyword evidence="3" id="KW-0732">Signal</keyword>
<evidence type="ECO:0000256" key="2">
    <source>
        <dbReference type="SAM" id="Phobius"/>
    </source>
</evidence>
<proteinExistence type="predicted"/>
<accession>A0A920CQP0</accession>
<keyword evidence="6" id="KW-1185">Reference proteome</keyword>
<feature type="compositionally biased region" description="Low complexity" evidence="1">
    <location>
        <begin position="181"/>
        <end position="201"/>
    </location>
</feature>
<keyword evidence="2" id="KW-1133">Transmembrane helix</keyword>
<name>A0A920CQP0_9BACL</name>
<protein>
    <recommendedName>
        <fullName evidence="4">YncI copper-binding domain-containing protein</fullName>
    </recommendedName>
</protein>
<dbReference type="Gene3D" id="2.60.40.2230">
    <property type="entry name" value="Uncharacterised protein YcnI-like PF07987, DUF1775"/>
    <property type="match status" value="1"/>
</dbReference>
<evidence type="ECO:0000313" key="5">
    <source>
        <dbReference type="EMBL" id="GIO47470.1"/>
    </source>
</evidence>
<dbReference type="RefSeq" id="WP_212978329.1">
    <property type="nucleotide sequence ID" value="NZ_AP025343.1"/>
</dbReference>
<dbReference type="InterPro" id="IPR012533">
    <property type="entry name" value="YcnI-copper_dom"/>
</dbReference>
<comment type="caution">
    <text evidence="5">The sequence shown here is derived from an EMBL/GenBank/DDBJ whole genome shotgun (WGS) entry which is preliminary data.</text>
</comment>
<dbReference type="CDD" id="cd08545">
    <property type="entry name" value="YcnI_like"/>
    <property type="match status" value="1"/>
</dbReference>
<keyword evidence="2" id="KW-0812">Transmembrane</keyword>
<dbReference type="Proteomes" id="UP000682811">
    <property type="component" value="Unassembled WGS sequence"/>
</dbReference>
<gene>
    <name evidence="5" type="primary">ycnI</name>
    <name evidence="5" type="ORF">J34TS1_22350</name>
</gene>